<dbReference type="SMART" id="SM00530">
    <property type="entry name" value="HTH_XRE"/>
    <property type="match status" value="1"/>
</dbReference>
<keyword evidence="2" id="KW-0227">DNA damage</keyword>
<sequence length="209" mass="23147">MVNKNDSKLFYLTVGSNIKKYRKIRNYSLEELAERVGLTKKTIHRYENGEIKIDMDRLAELSEALETDISQLLEGAGEVLGIGVEDLGTVHLPVAKSVSIKDGNLSYDEIELYEATPKSWVNGTQCFYIKAVGDSMKGARIFDGDLLLISAQNNVEGGEIAAVLTKDGIQIKRVYKQGEVTILQSENEPVVADDQTKIIGKLKKIIITI</sequence>
<dbReference type="Pfam" id="PF01381">
    <property type="entry name" value="HTH_3"/>
    <property type="match status" value="1"/>
</dbReference>
<dbReference type="RefSeq" id="WP_347325022.1">
    <property type="nucleotide sequence ID" value="NZ_JBCGUH010000005.1"/>
</dbReference>
<comment type="caution">
    <text evidence="12">The sequence shown here is derived from an EMBL/GenBank/DDBJ whole genome shotgun (WGS) entry which is preliminary data.</text>
</comment>
<evidence type="ECO:0000256" key="3">
    <source>
        <dbReference type="ARBA" id="ARBA00022801"/>
    </source>
</evidence>
<dbReference type="CDD" id="cd00093">
    <property type="entry name" value="HTH_XRE"/>
    <property type="match status" value="1"/>
</dbReference>
<comment type="similarity">
    <text evidence="1 10">Belongs to the peptidase S24 family.</text>
</comment>
<evidence type="ECO:0000256" key="4">
    <source>
        <dbReference type="ARBA" id="ARBA00022813"/>
    </source>
</evidence>
<dbReference type="SUPFAM" id="SSF51306">
    <property type="entry name" value="LexA/Signal peptidase"/>
    <property type="match status" value="1"/>
</dbReference>
<dbReference type="InterPro" id="IPR036286">
    <property type="entry name" value="LexA/Signal_pep-like_sf"/>
</dbReference>
<keyword evidence="4 10" id="KW-0068">Autocatalytic cleavage</keyword>
<evidence type="ECO:0000256" key="8">
    <source>
        <dbReference type="ARBA" id="ARBA00023204"/>
    </source>
</evidence>
<dbReference type="Gene3D" id="2.10.109.10">
    <property type="entry name" value="Umud Fragment, subunit A"/>
    <property type="match status" value="1"/>
</dbReference>
<dbReference type="PRINTS" id="PR00726">
    <property type="entry name" value="LEXASERPTASE"/>
</dbReference>
<keyword evidence="9" id="KW-0742">SOS response</keyword>
<evidence type="ECO:0000256" key="5">
    <source>
        <dbReference type="ARBA" id="ARBA00023015"/>
    </source>
</evidence>
<evidence type="ECO:0000256" key="9">
    <source>
        <dbReference type="ARBA" id="ARBA00023236"/>
    </source>
</evidence>
<dbReference type="Gene3D" id="1.10.260.40">
    <property type="entry name" value="lambda repressor-like DNA-binding domains"/>
    <property type="match status" value="1"/>
</dbReference>
<dbReference type="PROSITE" id="PS50943">
    <property type="entry name" value="HTH_CROC1"/>
    <property type="match status" value="1"/>
</dbReference>
<keyword evidence="7" id="KW-0804">Transcription</keyword>
<name>A0ABW4RMG5_9BACL</name>
<organism evidence="12 13">
    <name type="scientific">Paenibacillus wenxiniae</name>
    <dbReference type="NCBI Taxonomy" id="1636843"/>
    <lineage>
        <taxon>Bacteria</taxon>
        <taxon>Bacillati</taxon>
        <taxon>Bacillota</taxon>
        <taxon>Bacilli</taxon>
        <taxon>Bacillales</taxon>
        <taxon>Paenibacillaceae</taxon>
        <taxon>Paenibacillus</taxon>
    </lineage>
</organism>
<gene>
    <name evidence="12" type="ORF">ACFSC9_18545</name>
</gene>
<dbReference type="InterPro" id="IPR015927">
    <property type="entry name" value="Peptidase_S24_S26A/B/C"/>
</dbReference>
<protein>
    <submittedName>
        <fullName evidence="12">XRE family transcriptional regulator</fullName>
    </submittedName>
</protein>
<dbReference type="PANTHER" id="PTHR40661">
    <property type="match status" value="1"/>
</dbReference>
<evidence type="ECO:0000256" key="7">
    <source>
        <dbReference type="ARBA" id="ARBA00023163"/>
    </source>
</evidence>
<dbReference type="Pfam" id="PF00717">
    <property type="entry name" value="Peptidase_S24"/>
    <property type="match status" value="1"/>
</dbReference>
<dbReference type="InterPro" id="IPR006197">
    <property type="entry name" value="Peptidase_S24_LexA"/>
</dbReference>
<evidence type="ECO:0000313" key="13">
    <source>
        <dbReference type="Proteomes" id="UP001597233"/>
    </source>
</evidence>
<evidence type="ECO:0000259" key="11">
    <source>
        <dbReference type="PROSITE" id="PS50943"/>
    </source>
</evidence>
<dbReference type="InterPro" id="IPR039418">
    <property type="entry name" value="LexA-like"/>
</dbReference>
<dbReference type="CDD" id="cd06529">
    <property type="entry name" value="S24_LexA-like"/>
    <property type="match status" value="1"/>
</dbReference>
<reference evidence="13" key="1">
    <citation type="journal article" date="2019" name="Int. J. Syst. Evol. Microbiol.">
        <title>The Global Catalogue of Microorganisms (GCM) 10K type strain sequencing project: providing services to taxonomists for standard genome sequencing and annotation.</title>
        <authorList>
            <consortium name="The Broad Institute Genomics Platform"/>
            <consortium name="The Broad Institute Genome Sequencing Center for Infectious Disease"/>
            <person name="Wu L."/>
            <person name="Ma J."/>
        </authorList>
    </citation>
    <scope>NUCLEOTIDE SEQUENCE [LARGE SCALE GENOMIC DNA]</scope>
    <source>
        <strain evidence="13">CCUG 54950</strain>
    </source>
</reference>
<evidence type="ECO:0000256" key="10">
    <source>
        <dbReference type="RuleBase" id="RU003991"/>
    </source>
</evidence>
<proteinExistence type="inferred from homology"/>
<evidence type="ECO:0000256" key="1">
    <source>
        <dbReference type="ARBA" id="ARBA00007484"/>
    </source>
</evidence>
<keyword evidence="5" id="KW-0805">Transcription regulation</keyword>
<accession>A0ABW4RMG5</accession>
<dbReference type="Proteomes" id="UP001597233">
    <property type="component" value="Unassembled WGS sequence"/>
</dbReference>
<dbReference type="PANTHER" id="PTHR40661:SF3">
    <property type="entry name" value="FELS-1 PROPHAGE TRANSCRIPTIONAL REGULATOR"/>
    <property type="match status" value="1"/>
</dbReference>
<evidence type="ECO:0000256" key="2">
    <source>
        <dbReference type="ARBA" id="ARBA00022763"/>
    </source>
</evidence>
<keyword evidence="6" id="KW-0238">DNA-binding</keyword>
<keyword evidence="13" id="KW-1185">Reference proteome</keyword>
<feature type="domain" description="HTH cro/C1-type" evidence="11">
    <location>
        <begin position="18"/>
        <end position="72"/>
    </location>
</feature>
<dbReference type="SUPFAM" id="SSF47413">
    <property type="entry name" value="lambda repressor-like DNA-binding domains"/>
    <property type="match status" value="1"/>
</dbReference>
<dbReference type="EMBL" id="JBHUEH010000023">
    <property type="protein sequence ID" value="MFD1887501.1"/>
    <property type="molecule type" value="Genomic_DNA"/>
</dbReference>
<dbReference type="InterPro" id="IPR001387">
    <property type="entry name" value="Cro/C1-type_HTH"/>
</dbReference>
<keyword evidence="8" id="KW-0234">DNA repair</keyword>
<evidence type="ECO:0000313" key="12">
    <source>
        <dbReference type="EMBL" id="MFD1887501.1"/>
    </source>
</evidence>
<keyword evidence="3 10" id="KW-0378">Hydrolase</keyword>
<dbReference type="InterPro" id="IPR010982">
    <property type="entry name" value="Lambda_DNA-bd_dom_sf"/>
</dbReference>
<evidence type="ECO:0000256" key="6">
    <source>
        <dbReference type="ARBA" id="ARBA00023125"/>
    </source>
</evidence>